<dbReference type="PROSITE" id="PS51085">
    <property type="entry name" value="2FE2S_FER_2"/>
    <property type="match status" value="1"/>
</dbReference>
<sequence>MLGRIVRSMSTVPRISARRHVASPRRWVPEALFDFWGTRLHPLWTLRRPLARLLSRTAESADAVTLVLTPNRHFRGLLPGQHVTLGVEVDGRRLSRSYSPTVLADGRLAITVKAIAGGAVSQHLAHAAAIGDVFELGQAFGDMTLPQASGERLLLLAAGSGITPMRALLRQLDAVGMPGQVDLVYWARRREEVCFADELAALAARHPSFTLHIALTRDPTAPASRVDAFAFAALGDLSTARTLVCGPGGFVDAAQARLHGQVASLQSEAFTPPVLPDAEEGTVQVELRRSGRTLALPRGTSLLQALEAEGLRPASGCRMGICNTCVCGKVSGVTRHTLTGEHAAEPATQVKLCVNSASTDLILEL</sequence>
<dbReference type="EMBL" id="RCDC01000005">
    <property type="protein sequence ID" value="RLK53054.1"/>
    <property type="molecule type" value="Genomic_DNA"/>
</dbReference>
<dbReference type="Pfam" id="PF00111">
    <property type="entry name" value="Fer2"/>
    <property type="match status" value="1"/>
</dbReference>
<name>A0A498CB09_9GAMM</name>
<dbReference type="GO" id="GO:0051536">
    <property type="term" value="F:iron-sulfur cluster binding"/>
    <property type="evidence" value="ECO:0007669"/>
    <property type="project" value="InterPro"/>
</dbReference>
<dbReference type="InterPro" id="IPR008333">
    <property type="entry name" value="Cbr1-like_FAD-bd_dom"/>
</dbReference>
<dbReference type="SUPFAM" id="SSF54292">
    <property type="entry name" value="2Fe-2S ferredoxin-like"/>
    <property type="match status" value="1"/>
</dbReference>
<dbReference type="InterPro" id="IPR001433">
    <property type="entry name" value="OxRdtase_FAD/NAD-bd"/>
</dbReference>
<reference evidence="3 4" key="1">
    <citation type="submission" date="2018-10" db="EMBL/GenBank/DDBJ databases">
        <title>Comparative analysis of microorganisms from saline springs in Andes Mountain Range, Colombia.</title>
        <authorList>
            <person name="Rubin E."/>
        </authorList>
    </citation>
    <scope>NUCLEOTIDE SEQUENCE [LARGE SCALE GENOMIC DNA]</scope>
    <source>
        <strain evidence="3 4">USBA GBX 843</strain>
    </source>
</reference>
<accession>A0A498CB09</accession>
<dbReference type="Pfam" id="PF00970">
    <property type="entry name" value="FAD_binding_6"/>
    <property type="match status" value="1"/>
</dbReference>
<feature type="domain" description="FAD-binding FR-type" evidence="2">
    <location>
        <begin position="46"/>
        <end position="146"/>
    </location>
</feature>
<dbReference type="InterPro" id="IPR050415">
    <property type="entry name" value="MRET"/>
</dbReference>
<dbReference type="Pfam" id="PF00175">
    <property type="entry name" value="NAD_binding_1"/>
    <property type="match status" value="1"/>
</dbReference>
<dbReference type="AlphaFoldDB" id="A0A498CB09"/>
<dbReference type="InterPro" id="IPR017927">
    <property type="entry name" value="FAD-bd_FR_type"/>
</dbReference>
<evidence type="ECO:0000313" key="3">
    <source>
        <dbReference type="EMBL" id="RLK53054.1"/>
    </source>
</evidence>
<dbReference type="Gene3D" id="3.40.50.80">
    <property type="entry name" value="Nucleotide-binding domain of ferredoxin-NADP reductase (FNR) module"/>
    <property type="match status" value="1"/>
</dbReference>
<comment type="caution">
    <text evidence="3">The sequence shown here is derived from an EMBL/GenBank/DDBJ whole genome shotgun (WGS) entry which is preliminary data.</text>
</comment>
<dbReference type="GO" id="GO:0016491">
    <property type="term" value="F:oxidoreductase activity"/>
    <property type="evidence" value="ECO:0007669"/>
    <property type="project" value="InterPro"/>
</dbReference>
<dbReference type="Proteomes" id="UP000274786">
    <property type="component" value="Unassembled WGS sequence"/>
</dbReference>
<dbReference type="SUPFAM" id="SSF52343">
    <property type="entry name" value="Ferredoxin reductase-like, C-terminal NADP-linked domain"/>
    <property type="match status" value="1"/>
</dbReference>
<dbReference type="Gene3D" id="2.40.30.10">
    <property type="entry name" value="Translation factors"/>
    <property type="match status" value="1"/>
</dbReference>
<gene>
    <name evidence="3" type="ORF">BCL79_2344</name>
</gene>
<proteinExistence type="predicted"/>
<dbReference type="SUPFAM" id="SSF63380">
    <property type="entry name" value="Riboflavin synthase domain-like"/>
    <property type="match status" value="1"/>
</dbReference>
<protein>
    <submittedName>
        <fullName evidence="3">Ferredoxin-NADP reductase</fullName>
    </submittedName>
</protein>
<dbReference type="PANTHER" id="PTHR47354">
    <property type="entry name" value="NADH OXIDOREDUCTASE HCR"/>
    <property type="match status" value="1"/>
</dbReference>
<evidence type="ECO:0000313" key="4">
    <source>
        <dbReference type="Proteomes" id="UP000274786"/>
    </source>
</evidence>
<dbReference type="InterPro" id="IPR001041">
    <property type="entry name" value="2Fe-2S_ferredoxin-type"/>
</dbReference>
<feature type="domain" description="2Fe-2S ferredoxin-type" evidence="1">
    <location>
        <begin position="281"/>
        <end position="365"/>
    </location>
</feature>
<evidence type="ECO:0000259" key="2">
    <source>
        <dbReference type="PROSITE" id="PS51384"/>
    </source>
</evidence>
<dbReference type="InterPro" id="IPR017938">
    <property type="entry name" value="Riboflavin_synthase-like_b-brl"/>
</dbReference>
<dbReference type="PANTHER" id="PTHR47354:SF3">
    <property type="entry name" value="OXIDOREDUCTASE-RELATED"/>
    <property type="match status" value="1"/>
</dbReference>
<dbReference type="InterPro" id="IPR012675">
    <property type="entry name" value="Beta-grasp_dom_sf"/>
</dbReference>
<dbReference type="InterPro" id="IPR036010">
    <property type="entry name" value="2Fe-2S_ferredoxin-like_sf"/>
</dbReference>
<evidence type="ECO:0000259" key="1">
    <source>
        <dbReference type="PROSITE" id="PS51085"/>
    </source>
</evidence>
<dbReference type="InterPro" id="IPR039261">
    <property type="entry name" value="FNR_nucleotide-bd"/>
</dbReference>
<organism evidence="3 4">
    <name type="scientific">Stenotrophomonas rhizophila</name>
    <dbReference type="NCBI Taxonomy" id="216778"/>
    <lineage>
        <taxon>Bacteria</taxon>
        <taxon>Pseudomonadati</taxon>
        <taxon>Pseudomonadota</taxon>
        <taxon>Gammaproteobacteria</taxon>
        <taxon>Lysobacterales</taxon>
        <taxon>Lysobacteraceae</taxon>
        <taxon>Stenotrophomonas</taxon>
    </lineage>
</organism>
<dbReference type="PROSITE" id="PS51384">
    <property type="entry name" value="FAD_FR"/>
    <property type="match status" value="1"/>
</dbReference>
<dbReference type="CDD" id="cd00207">
    <property type="entry name" value="fer2"/>
    <property type="match status" value="1"/>
</dbReference>
<dbReference type="Gene3D" id="3.10.20.30">
    <property type="match status" value="1"/>
</dbReference>
<dbReference type="CDD" id="cd06216">
    <property type="entry name" value="FNR_iron_sulfur_binding_2"/>
    <property type="match status" value="1"/>
</dbReference>
<dbReference type="PRINTS" id="PR00406">
    <property type="entry name" value="CYTB5RDTASE"/>
</dbReference>